<dbReference type="STRING" id="1561998.A0A1I7TSL1"/>
<sequence>MDDLHFDETGHVPMPNSMHQHLQMKLGRPAEIQKTPSRGGLGMIVNESKTPGARSLQSLASSRKPTSSIVKNTVPQNIGFEIFQDETEEELVEEQKAPIKEIEKPPCSPIDTANRCQNHDSLCDDIADDALNWKDQDVILHDGQPLGDWIDPKVVEDEELAKLGVEPWDEYPPIDLASRIELDDYFIPLNPDDFKHESDVVLEEANYPFSFPKDEEPTLDRDEMKRIAENLLNLPDDYDSDDLLAELGAIPI</sequence>
<organism evidence="1 2">
    <name type="scientific">Caenorhabditis tropicalis</name>
    <dbReference type="NCBI Taxonomy" id="1561998"/>
    <lineage>
        <taxon>Eukaryota</taxon>
        <taxon>Metazoa</taxon>
        <taxon>Ecdysozoa</taxon>
        <taxon>Nematoda</taxon>
        <taxon>Chromadorea</taxon>
        <taxon>Rhabditida</taxon>
        <taxon>Rhabditina</taxon>
        <taxon>Rhabditomorpha</taxon>
        <taxon>Rhabditoidea</taxon>
        <taxon>Rhabditidae</taxon>
        <taxon>Peloderinae</taxon>
        <taxon>Caenorhabditis</taxon>
    </lineage>
</organism>
<proteinExistence type="predicted"/>
<evidence type="ECO:0000313" key="1">
    <source>
        <dbReference type="Proteomes" id="UP000095282"/>
    </source>
</evidence>
<dbReference type="eggNOG" id="ENOG502THY1">
    <property type="taxonomic scope" value="Eukaryota"/>
</dbReference>
<evidence type="ECO:0000313" key="2">
    <source>
        <dbReference type="WBParaSite" id="Csp11.Scaffold629.g11354.t1"/>
    </source>
</evidence>
<protein>
    <submittedName>
        <fullName evidence="2">Securin</fullName>
    </submittedName>
</protein>
<reference evidence="2" key="1">
    <citation type="submission" date="2016-11" db="UniProtKB">
        <authorList>
            <consortium name="WormBaseParasite"/>
        </authorList>
    </citation>
    <scope>IDENTIFICATION</scope>
</reference>
<dbReference type="WBParaSite" id="Csp11.Scaffold629.g11354.t1">
    <property type="protein sequence ID" value="Csp11.Scaffold629.g11354.t1"/>
    <property type="gene ID" value="Csp11.Scaffold629.g11354"/>
</dbReference>
<accession>A0A1I7TSL1</accession>
<name>A0A1I7TSL1_9PELO</name>
<dbReference type="Proteomes" id="UP000095282">
    <property type="component" value="Unplaced"/>
</dbReference>
<dbReference type="AlphaFoldDB" id="A0A1I7TSL1"/>
<keyword evidence="1" id="KW-1185">Reference proteome</keyword>